<dbReference type="AlphaFoldDB" id="T1L6F9"/>
<keyword evidence="2" id="KW-1185">Reference proteome</keyword>
<reference evidence="1" key="2">
    <citation type="submission" date="2015-06" db="UniProtKB">
        <authorList>
            <consortium name="EnsemblMetazoa"/>
        </authorList>
    </citation>
    <scope>IDENTIFICATION</scope>
</reference>
<sequence length="125" mass="14547">MIIKNLRWSSFRWYISHTNVIRSNPLRGKALARARQLKETLLKSESQVEARAELIGNIYDALIDCGYDEIKAGFAAEKYRSLEEALEALAAGAFEKKLDRIRQKKRKQFIRQIYKKGVLIPINFF</sequence>
<dbReference type="EMBL" id="CAEY01001858">
    <property type="status" value="NOT_ANNOTATED_CDS"/>
    <property type="molecule type" value="Genomic_DNA"/>
</dbReference>
<reference evidence="2" key="1">
    <citation type="submission" date="2011-08" db="EMBL/GenBank/DDBJ databases">
        <authorList>
            <person name="Rombauts S."/>
        </authorList>
    </citation>
    <scope>NUCLEOTIDE SEQUENCE</scope>
    <source>
        <strain evidence="2">London</strain>
    </source>
</reference>
<dbReference type="HOGENOM" id="CLU_162912_0_0_1"/>
<dbReference type="EnsemblMetazoa" id="tetur77g00060.1">
    <property type="protein sequence ID" value="tetur77g00060.1"/>
    <property type="gene ID" value="tetur77g00060"/>
</dbReference>
<dbReference type="Proteomes" id="UP000015104">
    <property type="component" value="Unassembled WGS sequence"/>
</dbReference>
<organism evidence="1 2">
    <name type="scientific">Tetranychus urticae</name>
    <name type="common">Two-spotted spider mite</name>
    <dbReference type="NCBI Taxonomy" id="32264"/>
    <lineage>
        <taxon>Eukaryota</taxon>
        <taxon>Metazoa</taxon>
        <taxon>Ecdysozoa</taxon>
        <taxon>Arthropoda</taxon>
        <taxon>Chelicerata</taxon>
        <taxon>Arachnida</taxon>
        <taxon>Acari</taxon>
        <taxon>Acariformes</taxon>
        <taxon>Trombidiformes</taxon>
        <taxon>Prostigmata</taxon>
        <taxon>Eleutherengona</taxon>
        <taxon>Raphignathae</taxon>
        <taxon>Tetranychoidea</taxon>
        <taxon>Tetranychidae</taxon>
        <taxon>Tetranychus</taxon>
    </lineage>
</organism>
<protein>
    <submittedName>
        <fullName evidence="1">Uncharacterized protein</fullName>
    </submittedName>
</protein>
<name>T1L6F9_TETUR</name>
<accession>T1L6F9</accession>
<evidence type="ECO:0000313" key="1">
    <source>
        <dbReference type="EnsemblMetazoa" id="tetur77g00060.1"/>
    </source>
</evidence>
<evidence type="ECO:0000313" key="2">
    <source>
        <dbReference type="Proteomes" id="UP000015104"/>
    </source>
</evidence>
<proteinExistence type="predicted"/>